<dbReference type="GO" id="GO:0005737">
    <property type="term" value="C:cytoplasm"/>
    <property type="evidence" value="ECO:0007669"/>
    <property type="project" value="UniProtKB-SubCell"/>
</dbReference>
<evidence type="ECO:0000313" key="8">
    <source>
        <dbReference type="Proteomes" id="UP000278804"/>
    </source>
</evidence>
<gene>
    <name evidence="6 7" type="primary">hslO</name>
    <name evidence="7" type="ORF">EEI45_02195</name>
</gene>
<dbReference type="Gene3D" id="3.55.30.10">
    <property type="entry name" value="Hsp33 domain"/>
    <property type="match status" value="1"/>
</dbReference>
<keyword evidence="2 6" id="KW-0862">Zinc</keyword>
<dbReference type="SUPFAM" id="SSF118352">
    <property type="entry name" value="HSP33 redox switch-like"/>
    <property type="match status" value="1"/>
</dbReference>
<dbReference type="SUPFAM" id="SSF64397">
    <property type="entry name" value="Hsp33 domain"/>
    <property type="match status" value="1"/>
</dbReference>
<dbReference type="EMBL" id="CP034234">
    <property type="protein sequence ID" value="AZK43759.1"/>
    <property type="molecule type" value="Genomic_DNA"/>
</dbReference>
<dbReference type="HAMAP" id="MF_00117">
    <property type="entry name" value="HslO"/>
    <property type="match status" value="1"/>
</dbReference>
<dbReference type="CDD" id="cd00498">
    <property type="entry name" value="Hsp33"/>
    <property type="match status" value="1"/>
</dbReference>
<proteinExistence type="inferred from homology"/>
<dbReference type="PANTHER" id="PTHR30111">
    <property type="entry name" value="33 KDA CHAPERONIN"/>
    <property type="match status" value="1"/>
</dbReference>
<dbReference type="InterPro" id="IPR016154">
    <property type="entry name" value="Heat_shock_Hsp33_C"/>
</dbReference>
<comment type="function">
    <text evidence="6">Redox regulated molecular chaperone. Protects both thermally unfolding and oxidatively damaged proteins from irreversible aggregation. Plays an important role in the bacterial defense system toward oxidative stress.</text>
</comment>
<comment type="PTM">
    <text evidence="6">Under oxidizing conditions two disulfide bonds are formed involving the reactive cysteines. Under reducing conditions zinc is bound to the reactive cysteines and the protein is inactive.</text>
</comment>
<feature type="disulfide bond" description="Redox-active" evidence="6">
    <location>
        <begin position="266"/>
        <end position="269"/>
    </location>
</feature>
<evidence type="ECO:0000256" key="6">
    <source>
        <dbReference type="HAMAP-Rule" id="MF_00117"/>
    </source>
</evidence>
<evidence type="ECO:0000256" key="5">
    <source>
        <dbReference type="ARBA" id="ARBA00023284"/>
    </source>
</evidence>
<sequence length="290" mass="31600">MSDKIVRAMALNGNVRIFVAKTTNLVQKAHELHGTYPAASAALGRTLSIGAIMVTTLKNDDEKLVIEVRGDGELGHIFVNADNKGFVRGLVSNPYVHKVNSIGKLDVGGSIGNGTLRVTHDVLDGMAFSSQVELQSGEIGDDFAYYYAQSEQIPSAVSVGVLVNEDLSIKSAGAILIQVLPSATEEDILEIEKTLAKLPPVSNLMIEKDAIEVCADLFSDVLILETTDTQYYCGCNKEQMADVLRTLSTDELKELIAEDKGAVLECHYCHSKYEFSEDDLNEIICERKKN</sequence>
<dbReference type="AlphaFoldDB" id="A0A3Q8S6X1"/>
<accession>A0A3Q8S6X1</accession>
<dbReference type="RefSeq" id="WP_125163974.1">
    <property type="nucleotide sequence ID" value="NZ_CP034234.1"/>
</dbReference>
<name>A0A3Q8S6X1_9FIRM</name>
<keyword evidence="5 6" id="KW-0676">Redox-active center</keyword>
<keyword evidence="1 6" id="KW-0963">Cytoplasm</keyword>
<dbReference type="Gene3D" id="3.90.1280.10">
    <property type="entry name" value="HSP33 redox switch-like"/>
    <property type="match status" value="1"/>
</dbReference>
<dbReference type="GO" id="GO:0042026">
    <property type="term" value="P:protein refolding"/>
    <property type="evidence" value="ECO:0007669"/>
    <property type="project" value="TreeGrafter"/>
</dbReference>
<protein>
    <recommendedName>
        <fullName evidence="6">33 kDa chaperonin</fullName>
    </recommendedName>
    <alternativeName>
        <fullName evidence="6">Heat shock protein 33 homolog</fullName>
        <shortName evidence="6">HSP33</shortName>
    </alternativeName>
</protein>
<evidence type="ECO:0000256" key="4">
    <source>
        <dbReference type="ARBA" id="ARBA00023186"/>
    </source>
</evidence>
<reference evidence="7 8" key="1">
    <citation type="journal article" date="2020" name="Int. J. Syst. Evol. Microbiol.">
        <title>Description of Erysipelothrix piscisicarius sp. nov., an emergent fish pathogen, and assessment of virulence using a tiger barb (Puntigrus tetrazona) infection model.</title>
        <authorList>
            <person name="Pomaranski E.K."/>
            <person name="Griffin M.J."/>
            <person name="Camus A.C."/>
            <person name="Armwood A.R."/>
            <person name="Shelley J."/>
            <person name="Waldbieser G.C."/>
            <person name="LaFrentz B.R."/>
            <person name="Garcia J.C."/>
            <person name="Yanong R."/>
            <person name="Soto E."/>
        </authorList>
    </citation>
    <scope>NUCLEOTIDE SEQUENCE [LARGE SCALE GENOMIC DNA]</scope>
    <source>
        <strain evidence="7 8">15TAL0474</strain>
    </source>
</reference>
<keyword evidence="8" id="KW-1185">Reference proteome</keyword>
<dbReference type="PIRSF" id="PIRSF005261">
    <property type="entry name" value="Heat_shock_Hsp33"/>
    <property type="match status" value="1"/>
</dbReference>
<evidence type="ECO:0000256" key="2">
    <source>
        <dbReference type="ARBA" id="ARBA00022833"/>
    </source>
</evidence>
<dbReference type="InterPro" id="IPR000397">
    <property type="entry name" value="Heat_shock_Hsp33"/>
</dbReference>
<comment type="similarity">
    <text evidence="6">Belongs to the HSP33 family.</text>
</comment>
<dbReference type="GO" id="GO:0051082">
    <property type="term" value="F:unfolded protein binding"/>
    <property type="evidence" value="ECO:0007669"/>
    <property type="project" value="UniProtKB-UniRule"/>
</dbReference>
<dbReference type="Pfam" id="PF01430">
    <property type="entry name" value="HSP33"/>
    <property type="match status" value="1"/>
</dbReference>
<dbReference type="KEGG" id="eri:EEI45_02195"/>
<evidence type="ECO:0000256" key="1">
    <source>
        <dbReference type="ARBA" id="ARBA00022490"/>
    </source>
</evidence>
<dbReference type="NCBIfam" id="NF001033">
    <property type="entry name" value="PRK00114.1"/>
    <property type="match status" value="1"/>
</dbReference>
<feature type="disulfide bond" description="Redox-active" evidence="6">
    <location>
        <begin position="233"/>
        <end position="235"/>
    </location>
</feature>
<evidence type="ECO:0000256" key="3">
    <source>
        <dbReference type="ARBA" id="ARBA00023157"/>
    </source>
</evidence>
<keyword evidence="4 6" id="KW-0143">Chaperone</keyword>
<dbReference type="InterPro" id="IPR016153">
    <property type="entry name" value="Heat_shock_Hsp33_N"/>
</dbReference>
<evidence type="ECO:0000313" key="7">
    <source>
        <dbReference type="EMBL" id="AZK43759.1"/>
    </source>
</evidence>
<organism evidence="7 8">
    <name type="scientific">Erysipelothrix piscisicarius</name>
    <dbReference type="NCBI Taxonomy" id="2485784"/>
    <lineage>
        <taxon>Bacteria</taxon>
        <taxon>Bacillati</taxon>
        <taxon>Bacillota</taxon>
        <taxon>Erysipelotrichia</taxon>
        <taxon>Erysipelotrichales</taxon>
        <taxon>Erysipelotrichaceae</taxon>
        <taxon>Erysipelothrix</taxon>
    </lineage>
</organism>
<dbReference type="GO" id="GO:0044183">
    <property type="term" value="F:protein folding chaperone"/>
    <property type="evidence" value="ECO:0007669"/>
    <property type="project" value="TreeGrafter"/>
</dbReference>
<comment type="subcellular location">
    <subcellularLocation>
        <location evidence="6">Cytoplasm</location>
    </subcellularLocation>
</comment>
<dbReference type="Proteomes" id="UP000278804">
    <property type="component" value="Chromosome"/>
</dbReference>
<dbReference type="PANTHER" id="PTHR30111:SF1">
    <property type="entry name" value="33 KDA CHAPERONIN"/>
    <property type="match status" value="1"/>
</dbReference>
<keyword evidence="3 6" id="KW-1015">Disulfide bond</keyword>